<evidence type="ECO:0000256" key="1">
    <source>
        <dbReference type="SAM" id="MobiDB-lite"/>
    </source>
</evidence>
<feature type="compositionally biased region" description="Basic residues" evidence="1">
    <location>
        <begin position="188"/>
        <end position="200"/>
    </location>
</feature>
<organism evidence="3 4">
    <name type="scientific">Seminavis robusta</name>
    <dbReference type="NCBI Taxonomy" id="568900"/>
    <lineage>
        <taxon>Eukaryota</taxon>
        <taxon>Sar</taxon>
        <taxon>Stramenopiles</taxon>
        <taxon>Ochrophyta</taxon>
        <taxon>Bacillariophyta</taxon>
        <taxon>Bacillariophyceae</taxon>
        <taxon>Bacillariophycidae</taxon>
        <taxon>Naviculales</taxon>
        <taxon>Naviculaceae</taxon>
        <taxon>Seminavis</taxon>
    </lineage>
</organism>
<reference evidence="3" key="1">
    <citation type="submission" date="2020-06" db="EMBL/GenBank/DDBJ databases">
        <authorList>
            <consortium name="Plant Systems Biology data submission"/>
        </authorList>
    </citation>
    <scope>NUCLEOTIDE SEQUENCE</scope>
    <source>
        <strain evidence="3">D6</strain>
    </source>
</reference>
<dbReference type="FunFam" id="3.10.110.10:FF:000109">
    <property type="entry name" value="Ubiquitin-conjugating enzyme E2 J2-like"/>
    <property type="match status" value="1"/>
</dbReference>
<dbReference type="InterPro" id="IPR050113">
    <property type="entry name" value="Ub_conjugating_enzyme"/>
</dbReference>
<evidence type="ECO:0000259" key="2">
    <source>
        <dbReference type="PROSITE" id="PS50127"/>
    </source>
</evidence>
<feature type="domain" description="UBC core" evidence="2">
    <location>
        <begin position="5"/>
        <end position="155"/>
    </location>
</feature>
<feature type="compositionally biased region" description="Basic residues" evidence="1">
    <location>
        <begin position="246"/>
        <end position="263"/>
    </location>
</feature>
<dbReference type="SUPFAM" id="SSF54495">
    <property type="entry name" value="UBC-like"/>
    <property type="match status" value="1"/>
</dbReference>
<evidence type="ECO:0000313" key="3">
    <source>
        <dbReference type="EMBL" id="CAB9514262.1"/>
    </source>
</evidence>
<dbReference type="EMBL" id="CAICTM010000641">
    <property type="protein sequence ID" value="CAB9514262.1"/>
    <property type="molecule type" value="Genomic_DNA"/>
</dbReference>
<name>A0A9N8E4B1_9STRA</name>
<dbReference type="InterPro" id="IPR000608">
    <property type="entry name" value="UBC"/>
</dbReference>
<feature type="compositionally biased region" description="Low complexity" evidence="1">
    <location>
        <begin position="168"/>
        <end position="180"/>
    </location>
</feature>
<dbReference type="Gene3D" id="3.10.110.10">
    <property type="entry name" value="Ubiquitin Conjugating Enzyme"/>
    <property type="match status" value="1"/>
</dbReference>
<accession>A0A9N8E4B1</accession>
<gene>
    <name evidence="3" type="ORF">SEMRO_642_G180210.1</name>
</gene>
<protein>
    <submittedName>
        <fullName evidence="3">Enzyme E2 6</fullName>
    </submittedName>
</protein>
<dbReference type="OrthoDB" id="1158011at2759"/>
<keyword evidence="4" id="KW-1185">Reference proteome</keyword>
<dbReference type="PANTHER" id="PTHR24067">
    <property type="entry name" value="UBIQUITIN-CONJUGATING ENZYME E2"/>
    <property type="match status" value="1"/>
</dbReference>
<feature type="region of interest" description="Disordered" evidence="1">
    <location>
        <begin position="161"/>
        <end position="283"/>
    </location>
</feature>
<feature type="compositionally biased region" description="Acidic residues" evidence="1">
    <location>
        <begin position="269"/>
        <end position="283"/>
    </location>
</feature>
<dbReference type="Pfam" id="PF00179">
    <property type="entry name" value="UQ_con"/>
    <property type="match status" value="1"/>
</dbReference>
<dbReference type="PROSITE" id="PS50127">
    <property type="entry name" value="UBC_2"/>
    <property type="match status" value="1"/>
</dbReference>
<proteinExistence type="predicted"/>
<dbReference type="CDD" id="cd23799">
    <property type="entry name" value="UBCc_UBE2J"/>
    <property type="match status" value="1"/>
</dbReference>
<dbReference type="SMART" id="SM00212">
    <property type="entry name" value="UBCc"/>
    <property type="match status" value="1"/>
</dbReference>
<feature type="compositionally biased region" description="Acidic residues" evidence="1">
    <location>
        <begin position="223"/>
        <end position="232"/>
    </location>
</feature>
<sequence>MASTIAVNRLRKELSKLKKDPPPGIIAEPKESDILTWFYALQGPPDSPYEGGVYVGKLRFPSEYPMKPPSIMMMTPSARFQVNTRLCMSMSDFHPESWNPMWSVATILQGVVSFMTSEELTTGGLKAPDSERKRLAGLSKAYNDKFFKDLFDGDMDAAFQEAEEARQSAEQAQAQGANGESSTVGRGGRSRRVAGPRRREKQSAKSEDKAEDEEQSDNHQEQQEQEQEEAEESAPKELSAAEIEKRRKKNAKKRAKQKAKKSGAKVEDGSDDANKEEEEAEAA</sequence>
<dbReference type="Proteomes" id="UP001153069">
    <property type="component" value="Unassembled WGS sequence"/>
</dbReference>
<dbReference type="InterPro" id="IPR016135">
    <property type="entry name" value="UBQ-conjugating_enzyme/RWD"/>
</dbReference>
<dbReference type="AlphaFoldDB" id="A0A9N8E4B1"/>
<comment type="caution">
    <text evidence="3">The sequence shown here is derived from an EMBL/GenBank/DDBJ whole genome shotgun (WGS) entry which is preliminary data.</text>
</comment>
<evidence type="ECO:0000313" key="4">
    <source>
        <dbReference type="Proteomes" id="UP001153069"/>
    </source>
</evidence>